<dbReference type="InterPro" id="IPR032570">
    <property type="entry name" value="SF1-HH"/>
</dbReference>
<accession>A0A7S4M4P2</accession>
<keyword evidence="6" id="KW-0747">Spliceosome</keyword>
<evidence type="ECO:0000256" key="5">
    <source>
        <dbReference type="PROSITE-ProRule" id="PRU00117"/>
    </source>
</evidence>
<dbReference type="SMART" id="SM00322">
    <property type="entry name" value="KH"/>
    <property type="match status" value="1"/>
</dbReference>
<dbReference type="GO" id="GO:0000398">
    <property type="term" value="P:mRNA splicing, via spliceosome"/>
    <property type="evidence" value="ECO:0007669"/>
    <property type="project" value="UniProtKB-UniRule"/>
</dbReference>
<feature type="region of interest" description="Disordered" evidence="7">
    <location>
        <begin position="164"/>
        <end position="185"/>
    </location>
</feature>
<reference evidence="9" key="1">
    <citation type="submission" date="2021-01" db="EMBL/GenBank/DDBJ databases">
        <authorList>
            <person name="Corre E."/>
            <person name="Pelletier E."/>
            <person name="Niang G."/>
            <person name="Scheremetjew M."/>
            <person name="Finn R."/>
            <person name="Kale V."/>
            <person name="Holt S."/>
            <person name="Cochrane G."/>
            <person name="Meng A."/>
            <person name="Brown T."/>
            <person name="Cohen L."/>
        </authorList>
    </citation>
    <scope>NUCLEOTIDE SEQUENCE</scope>
    <source>
        <strain evidence="9">DIVA3 518/3/11/1/6</strain>
    </source>
</reference>
<dbReference type="GO" id="GO:0008270">
    <property type="term" value="F:zinc ion binding"/>
    <property type="evidence" value="ECO:0007669"/>
    <property type="project" value="UniProtKB-UniRule"/>
</dbReference>
<dbReference type="AlphaFoldDB" id="A0A7S4M4P2"/>
<evidence type="ECO:0000256" key="4">
    <source>
        <dbReference type="ARBA" id="ARBA00022884"/>
    </source>
</evidence>
<dbReference type="CDD" id="cd02395">
    <property type="entry name" value="KH-I_BBP"/>
    <property type="match status" value="1"/>
</dbReference>
<evidence type="ECO:0000256" key="2">
    <source>
        <dbReference type="ARBA" id="ARBA00022771"/>
    </source>
</evidence>
<sequence length="374" mass="41649">MPRPKKSRWGTPDIRVYYSGIPAVVPNTLSALETKALMYRARIEEITQKLTTGNLDIDTSDDRSPSPPPKYDSMGKRTNTRDQRKKEILLNERQNLIQRVQRMNPGFRPPADYRPMAIRKQKKIPIPIEKFPEYNFIGLIIGPRGLTQKKMEKESGAKIAIRGKGSMKDGKGRMSGKMNPGDDEPLHVLITAETNESLKKAEEMVRKLLVPVEEGKNEHKRQQLETLARINGTLRDNLWKQGDDDSRNDSPSISCSLCGENSHPTRDCPLKGITGATSKLDQDVTSFLDEVGDSKHRRGFTEEELDTREHQEALEELLCIISGKPYQAPAYGNQWGQPPGAYGAPPPGGPSPYGPPAGNPSPYGPPSSAWPPTY</sequence>
<feature type="region of interest" description="Disordered" evidence="7">
    <location>
        <begin position="54"/>
        <end position="84"/>
    </location>
</feature>
<dbReference type="InterPro" id="IPR045071">
    <property type="entry name" value="BBP-like"/>
</dbReference>
<proteinExistence type="inferred from homology"/>
<dbReference type="InterPro" id="IPR055256">
    <property type="entry name" value="KH_1_KHDC4/BBP-like"/>
</dbReference>
<feature type="compositionally biased region" description="Pro residues" evidence="7">
    <location>
        <begin position="344"/>
        <end position="374"/>
    </location>
</feature>
<dbReference type="Gene3D" id="6.10.140.1790">
    <property type="match status" value="1"/>
</dbReference>
<feature type="compositionally biased region" description="Basic and acidic residues" evidence="7">
    <location>
        <begin position="73"/>
        <end position="84"/>
    </location>
</feature>
<dbReference type="Pfam" id="PF16275">
    <property type="entry name" value="SF1-HH"/>
    <property type="match status" value="1"/>
</dbReference>
<keyword evidence="6" id="KW-0539">Nucleus</keyword>
<evidence type="ECO:0000256" key="6">
    <source>
        <dbReference type="RuleBase" id="RU367126"/>
    </source>
</evidence>
<dbReference type="GO" id="GO:0048024">
    <property type="term" value="P:regulation of mRNA splicing, via spliceosome"/>
    <property type="evidence" value="ECO:0007669"/>
    <property type="project" value="TreeGrafter"/>
</dbReference>
<dbReference type="GO" id="GO:0045131">
    <property type="term" value="F:pre-mRNA branch point binding"/>
    <property type="evidence" value="ECO:0007669"/>
    <property type="project" value="UniProtKB-UniRule"/>
</dbReference>
<dbReference type="EMBL" id="HBKP01001185">
    <property type="protein sequence ID" value="CAE2200175.1"/>
    <property type="molecule type" value="Transcribed_RNA"/>
</dbReference>
<keyword evidence="2 6" id="KW-0863">Zinc-finger</keyword>
<feature type="domain" description="K Homology" evidence="8">
    <location>
        <begin position="118"/>
        <end position="210"/>
    </location>
</feature>
<keyword evidence="1 6" id="KW-0479">Metal-binding</keyword>
<dbReference type="SUPFAM" id="SSF54791">
    <property type="entry name" value="Eukaryotic type KH-domain (KH-domain type I)"/>
    <property type="match status" value="1"/>
</dbReference>
<keyword evidence="6" id="KW-0508">mRNA splicing</keyword>
<evidence type="ECO:0000256" key="1">
    <source>
        <dbReference type="ARBA" id="ARBA00022723"/>
    </source>
</evidence>
<evidence type="ECO:0000256" key="7">
    <source>
        <dbReference type="SAM" id="MobiDB-lite"/>
    </source>
</evidence>
<feature type="region of interest" description="Disordered" evidence="7">
    <location>
        <begin position="329"/>
        <end position="374"/>
    </location>
</feature>
<keyword evidence="3 6" id="KW-0862">Zinc</keyword>
<dbReference type="PANTHER" id="PTHR11208">
    <property type="entry name" value="RNA-BINDING PROTEIN RELATED"/>
    <property type="match status" value="1"/>
</dbReference>
<evidence type="ECO:0000313" key="9">
    <source>
        <dbReference type="EMBL" id="CAE2200175.1"/>
    </source>
</evidence>
<dbReference type="GO" id="GO:0003729">
    <property type="term" value="F:mRNA binding"/>
    <property type="evidence" value="ECO:0007669"/>
    <property type="project" value="TreeGrafter"/>
</dbReference>
<dbReference type="GO" id="GO:0005681">
    <property type="term" value="C:spliceosomal complex"/>
    <property type="evidence" value="ECO:0007669"/>
    <property type="project" value="UniProtKB-KW"/>
</dbReference>
<keyword evidence="4 5" id="KW-0694">RNA-binding</keyword>
<gene>
    <name evidence="9" type="ORF">VSP0166_LOCUS843</name>
</gene>
<protein>
    <recommendedName>
        <fullName evidence="6">Branchpoint-bridging protein</fullName>
    </recommendedName>
</protein>
<dbReference type="Gene3D" id="3.30.1370.10">
    <property type="entry name" value="K Homology domain, type 1"/>
    <property type="match status" value="1"/>
</dbReference>
<organism evidence="9">
    <name type="scientific">Vannella robusta</name>
    <dbReference type="NCBI Taxonomy" id="1487602"/>
    <lineage>
        <taxon>Eukaryota</taxon>
        <taxon>Amoebozoa</taxon>
        <taxon>Discosea</taxon>
        <taxon>Flabellinia</taxon>
        <taxon>Vannellidae</taxon>
        <taxon>Vannella</taxon>
    </lineage>
</organism>
<dbReference type="InterPro" id="IPR047086">
    <property type="entry name" value="SF1-HH_sf"/>
</dbReference>
<keyword evidence="6" id="KW-0507">mRNA processing</keyword>
<dbReference type="Pfam" id="PF22675">
    <property type="entry name" value="KH-I_KHDC4-BBP"/>
    <property type="match status" value="1"/>
</dbReference>
<comment type="similarity">
    <text evidence="6">Belongs to the BBP/SF1 family.</text>
</comment>
<comment type="subcellular location">
    <subcellularLocation>
        <location evidence="6">Nucleus</location>
    </subcellularLocation>
</comment>
<name>A0A7S4M4P2_9EUKA</name>
<dbReference type="PROSITE" id="PS50084">
    <property type="entry name" value="KH_TYPE_1"/>
    <property type="match status" value="1"/>
</dbReference>
<dbReference type="InterPro" id="IPR004087">
    <property type="entry name" value="KH_dom"/>
</dbReference>
<dbReference type="InterPro" id="IPR036612">
    <property type="entry name" value="KH_dom_type_1_sf"/>
</dbReference>
<evidence type="ECO:0000259" key="8">
    <source>
        <dbReference type="SMART" id="SM00322"/>
    </source>
</evidence>
<comment type="function">
    <text evidence="6">Necessary for the splicing of pre-mRNA. Has a role in the recognition of the branch site (5'-UACUAAC-3'), the pyrimidine tract and the 3'-splice site at the 3'-end of introns.</text>
</comment>
<evidence type="ECO:0000256" key="3">
    <source>
        <dbReference type="ARBA" id="ARBA00022833"/>
    </source>
</evidence>
<dbReference type="PANTHER" id="PTHR11208:SF45">
    <property type="entry name" value="SPLICING FACTOR 1"/>
    <property type="match status" value="1"/>
</dbReference>